<gene>
    <name evidence="1" type="ORF">B296_00000654</name>
</gene>
<evidence type="ECO:0000313" key="1">
    <source>
        <dbReference type="EMBL" id="RRT58973.1"/>
    </source>
</evidence>
<protein>
    <submittedName>
        <fullName evidence="1">Uncharacterized protein</fullName>
    </submittedName>
</protein>
<dbReference type="AlphaFoldDB" id="A0A426Z4W6"/>
<dbReference type="EMBL" id="AMZH03008426">
    <property type="protein sequence ID" value="RRT58973.1"/>
    <property type="molecule type" value="Genomic_DNA"/>
</dbReference>
<name>A0A426Z4W6_ENSVE</name>
<organism evidence="1 2">
    <name type="scientific">Ensete ventricosum</name>
    <name type="common">Abyssinian banana</name>
    <name type="synonym">Musa ensete</name>
    <dbReference type="NCBI Taxonomy" id="4639"/>
    <lineage>
        <taxon>Eukaryota</taxon>
        <taxon>Viridiplantae</taxon>
        <taxon>Streptophyta</taxon>
        <taxon>Embryophyta</taxon>
        <taxon>Tracheophyta</taxon>
        <taxon>Spermatophyta</taxon>
        <taxon>Magnoliopsida</taxon>
        <taxon>Liliopsida</taxon>
        <taxon>Zingiberales</taxon>
        <taxon>Musaceae</taxon>
        <taxon>Ensete</taxon>
    </lineage>
</organism>
<sequence>MLRPGAIQEWVDKGELPRERTKNRRWWRPYNVLAEATHGEVVVRRRVFYVCAMKLASDENPGHQHIGAVYHRGRSQIVSTSESYGGALIIQKYERSG</sequence>
<comment type="caution">
    <text evidence="1">The sequence shown here is derived from an EMBL/GenBank/DDBJ whole genome shotgun (WGS) entry which is preliminary data.</text>
</comment>
<evidence type="ECO:0000313" key="2">
    <source>
        <dbReference type="Proteomes" id="UP000287651"/>
    </source>
</evidence>
<proteinExistence type="predicted"/>
<dbReference type="Proteomes" id="UP000287651">
    <property type="component" value="Unassembled WGS sequence"/>
</dbReference>
<accession>A0A426Z4W6</accession>
<reference evidence="1 2" key="1">
    <citation type="journal article" date="2014" name="Agronomy (Basel)">
        <title>A Draft Genome Sequence for Ensete ventricosum, the Drought-Tolerant Tree Against Hunger.</title>
        <authorList>
            <person name="Harrison J."/>
            <person name="Moore K.A."/>
            <person name="Paszkiewicz K."/>
            <person name="Jones T."/>
            <person name="Grant M."/>
            <person name="Ambacheew D."/>
            <person name="Muzemil S."/>
            <person name="Studholme D.J."/>
        </authorList>
    </citation>
    <scope>NUCLEOTIDE SEQUENCE [LARGE SCALE GENOMIC DNA]</scope>
</reference>